<proteinExistence type="predicted"/>
<dbReference type="AlphaFoldDB" id="A0A0D2FDE1"/>
<evidence type="ECO:0000256" key="1">
    <source>
        <dbReference type="ARBA" id="ARBA00004123"/>
    </source>
</evidence>
<evidence type="ECO:0000313" key="3">
    <source>
        <dbReference type="EMBL" id="KIW66023.1"/>
    </source>
</evidence>
<evidence type="ECO:0008006" key="5">
    <source>
        <dbReference type="Google" id="ProtNLM"/>
    </source>
</evidence>
<dbReference type="Proteomes" id="UP000054266">
    <property type="component" value="Unassembled WGS sequence"/>
</dbReference>
<organism evidence="3 4">
    <name type="scientific">Phialophora macrospora</name>
    <dbReference type="NCBI Taxonomy" id="1851006"/>
    <lineage>
        <taxon>Eukaryota</taxon>
        <taxon>Fungi</taxon>
        <taxon>Dikarya</taxon>
        <taxon>Ascomycota</taxon>
        <taxon>Pezizomycotina</taxon>
        <taxon>Eurotiomycetes</taxon>
        <taxon>Chaetothyriomycetidae</taxon>
        <taxon>Chaetothyriales</taxon>
        <taxon>Herpotrichiellaceae</taxon>
        <taxon>Phialophora</taxon>
    </lineage>
</organism>
<protein>
    <recommendedName>
        <fullName evidence="5">Zn(II)2Cys6 transcription factor</fullName>
    </recommendedName>
</protein>
<gene>
    <name evidence="3" type="ORF">PV04_08232</name>
</gene>
<accession>A0A0D2FDE1</accession>
<keyword evidence="2" id="KW-0539">Nucleus</keyword>
<dbReference type="GO" id="GO:0000976">
    <property type="term" value="F:transcription cis-regulatory region binding"/>
    <property type="evidence" value="ECO:0007669"/>
    <property type="project" value="TreeGrafter"/>
</dbReference>
<comment type="subcellular location">
    <subcellularLocation>
        <location evidence="1">Nucleus</location>
    </subcellularLocation>
</comment>
<evidence type="ECO:0000313" key="4">
    <source>
        <dbReference type="Proteomes" id="UP000054266"/>
    </source>
</evidence>
<dbReference type="GO" id="GO:0003700">
    <property type="term" value="F:DNA-binding transcription factor activity"/>
    <property type="evidence" value="ECO:0007669"/>
    <property type="project" value="TreeGrafter"/>
</dbReference>
<dbReference type="PANTHER" id="PTHR37534:SF49">
    <property type="entry name" value="LYSINE BIOSYNTHESIS REGULATORY PROTEIN LYS14"/>
    <property type="match status" value="1"/>
</dbReference>
<name>A0A0D2FDE1_9EURO</name>
<dbReference type="HOGENOM" id="CLU_015493_4_1_1"/>
<sequence>MQHQQKHSQSMIHNRDRSLQFLNSDVQDLALARIYPRRSRSRLRPVYRLIAWSLSMYPCSNFVEGDVNLLSYYETRLARIITTVDDAQNGFRNEILPMALTRQSAAASGLMEALLAVSALHLGGYETALKHKTRAIQFLHRSLSSLESSDLSTSLAASMLLCVYGVFDAVNSDWMVHLRGARGLLKQQTKTGIPDDVVTPFMRTWVLYHDVLADFAQQGHDPGVEDDQTTHLPPWSHDKTIVVGSLGCSEELMQLVSCINKLCDQCAVEDELISELEKRLYGLSQNIEVRVEKPNVSSNHGVDEPRIRRTAEFYHLAALIYFNRQIRRYPTDSPIVQSLVLTALGLVSEMEVCTSPWPMFVVACEVLNDDQRLQVLEVLTKMESRRRMGNISVTKIIVESLWKQQDLGLGEDGRAKLEWRDIADMRDLSPSFI</sequence>
<dbReference type="PANTHER" id="PTHR37534">
    <property type="entry name" value="TRANSCRIPTIONAL ACTIVATOR PROTEIN UGA3"/>
    <property type="match status" value="1"/>
</dbReference>
<reference evidence="3 4" key="1">
    <citation type="submission" date="2015-01" db="EMBL/GenBank/DDBJ databases">
        <title>The Genome Sequence of Capronia semiimmersa CBS27337.</title>
        <authorList>
            <consortium name="The Broad Institute Genomics Platform"/>
            <person name="Cuomo C."/>
            <person name="de Hoog S."/>
            <person name="Gorbushina A."/>
            <person name="Stielow B."/>
            <person name="Teixiera M."/>
            <person name="Abouelleil A."/>
            <person name="Chapman S.B."/>
            <person name="Priest M."/>
            <person name="Young S.K."/>
            <person name="Wortman J."/>
            <person name="Nusbaum C."/>
            <person name="Birren B."/>
        </authorList>
    </citation>
    <scope>NUCLEOTIDE SEQUENCE [LARGE SCALE GENOMIC DNA]</scope>
    <source>
        <strain evidence="3 4">CBS 27337</strain>
    </source>
</reference>
<dbReference type="STRING" id="5601.A0A0D2FDE1"/>
<dbReference type="GO" id="GO:0045944">
    <property type="term" value="P:positive regulation of transcription by RNA polymerase II"/>
    <property type="evidence" value="ECO:0007669"/>
    <property type="project" value="TreeGrafter"/>
</dbReference>
<keyword evidence="4" id="KW-1185">Reference proteome</keyword>
<dbReference type="Pfam" id="PF11951">
    <property type="entry name" value="Fungal_trans_2"/>
    <property type="match status" value="1"/>
</dbReference>
<dbReference type="GO" id="GO:0005634">
    <property type="term" value="C:nucleus"/>
    <property type="evidence" value="ECO:0007669"/>
    <property type="project" value="UniProtKB-SubCell"/>
</dbReference>
<dbReference type="EMBL" id="KN846960">
    <property type="protein sequence ID" value="KIW66023.1"/>
    <property type="molecule type" value="Genomic_DNA"/>
</dbReference>
<dbReference type="InterPro" id="IPR021858">
    <property type="entry name" value="Fun_TF"/>
</dbReference>
<evidence type="ECO:0000256" key="2">
    <source>
        <dbReference type="ARBA" id="ARBA00023242"/>
    </source>
</evidence>